<evidence type="ECO:0000256" key="1">
    <source>
        <dbReference type="SAM" id="MobiDB-lite"/>
    </source>
</evidence>
<reference evidence="2" key="1">
    <citation type="journal article" date="2023" name="G3 (Bethesda)">
        <title>A reference genome for the long-term kleptoplast-retaining sea slug Elysia crispata morphotype clarki.</title>
        <authorList>
            <person name="Eastman K.E."/>
            <person name="Pendleton A.L."/>
            <person name="Shaikh M.A."/>
            <person name="Suttiyut T."/>
            <person name="Ogas R."/>
            <person name="Tomko P."/>
            <person name="Gavelis G."/>
            <person name="Widhalm J.R."/>
            <person name="Wisecaver J.H."/>
        </authorList>
    </citation>
    <scope>NUCLEOTIDE SEQUENCE</scope>
    <source>
        <strain evidence="2">ECLA1</strain>
    </source>
</reference>
<feature type="compositionally biased region" description="Basic and acidic residues" evidence="1">
    <location>
        <begin position="64"/>
        <end position="73"/>
    </location>
</feature>
<name>A0AAE1BC28_9GAST</name>
<feature type="region of interest" description="Disordered" evidence="1">
    <location>
        <begin position="45"/>
        <end position="88"/>
    </location>
</feature>
<proteinExistence type="predicted"/>
<dbReference type="EMBL" id="JAWDGP010000175">
    <property type="protein sequence ID" value="KAK3803239.1"/>
    <property type="molecule type" value="Genomic_DNA"/>
</dbReference>
<comment type="caution">
    <text evidence="2">The sequence shown here is derived from an EMBL/GenBank/DDBJ whole genome shotgun (WGS) entry which is preliminary data.</text>
</comment>
<dbReference type="AlphaFoldDB" id="A0AAE1BC28"/>
<feature type="compositionally biased region" description="Polar residues" evidence="1">
    <location>
        <begin position="77"/>
        <end position="88"/>
    </location>
</feature>
<gene>
    <name evidence="2" type="ORF">RRG08_013822</name>
</gene>
<feature type="compositionally biased region" description="Basic and acidic residues" evidence="1">
    <location>
        <begin position="24"/>
        <end position="33"/>
    </location>
</feature>
<feature type="region of interest" description="Disordered" evidence="1">
    <location>
        <begin position="1"/>
        <end position="33"/>
    </location>
</feature>
<dbReference type="Proteomes" id="UP001283361">
    <property type="component" value="Unassembled WGS sequence"/>
</dbReference>
<feature type="compositionally biased region" description="Polar residues" evidence="1">
    <location>
        <begin position="14"/>
        <end position="23"/>
    </location>
</feature>
<sequence>MWARKYRHPESLSEEPSGQSMVKTESKNASRSKIDAIVKDSDLNDLRSDRSTWGSTSSSLLNVKDSDLSDRRRGISSWGSKSSIQCQG</sequence>
<keyword evidence="3" id="KW-1185">Reference proteome</keyword>
<evidence type="ECO:0000313" key="3">
    <source>
        <dbReference type="Proteomes" id="UP001283361"/>
    </source>
</evidence>
<organism evidence="2 3">
    <name type="scientific">Elysia crispata</name>
    <name type="common">lettuce slug</name>
    <dbReference type="NCBI Taxonomy" id="231223"/>
    <lineage>
        <taxon>Eukaryota</taxon>
        <taxon>Metazoa</taxon>
        <taxon>Spiralia</taxon>
        <taxon>Lophotrochozoa</taxon>
        <taxon>Mollusca</taxon>
        <taxon>Gastropoda</taxon>
        <taxon>Heterobranchia</taxon>
        <taxon>Euthyneura</taxon>
        <taxon>Panpulmonata</taxon>
        <taxon>Sacoglossa</taxon>
        <taxon>Placobranchoidea</taxon>
        <taxon>Plakobranchidae</taxon>
        <taxon>Elysia</taxon>
    </lineage>
</organism>
<protein>
    <submittedName>
        <fullName evidence="2">Uncharacterized protein</fullName>
    </submittedName>
</protein>
<accession>A0AAE1BC28</accession>
<evidence type="ECO:0000313" key="2">
    <source>
        <dbReference type="EMBL" id="KAK3803239.1"/>
    </source>
</evidence>